<dbReference type="PANTHER" id="PTHR31764:SF0">
    <property type="entry name" value="GENERATIVE CELL SPECIFIC-1_HAP2 DOMAIN-CONTAINING PROTEIN"/>
    <property type="match status" value="1"/>
</dbReference>
<organism evidence="15 16">
    <name type="scientific">Cavenderia fasciculata</name>
    <name type="common">Slime mold</name>
    <name type="synonym">Dictyostelium fasciculatum</name>
    <dbReference type="NCBI Taxonomy" id="261658"/>
    <lineage>
        <taxon>Eukaryota</taxon>
        <taxon>Amoebozoa</taxon>
        <taxon>Evosea</taxon>
        <taxon>Eumycetozoa</taxon>
        <taxon>Dictyostelia</taxon>
        <taxon>Acytosteliales</taxon>
        <taxon>Cavenderiaceae</taxon>
        <taxon>Cavenderia</taxon>
    </lineage>
</organism>
<keyword evidence="9" id="KW-1015">Disulfide bond</keyword>
<dbReference type="RefSeq" id="XP_004359139.1">
    <property type="nucleotide sequence ID" value="XM_004359082.1"/>
</dbReference>
<dbReference type="KEGG" id="dfa:DFA_01170"/>
<sequence length="749" mass="83894">MMMVVIIIFTFFIILHNNIVEPTFIGSSTIKKCIRDGTTTETSANLDCSEKLFVSLTLNNNQLETEQIQAVVYEDGTSGNLSYPIEVSFSKSQVFIQHPVIYETTVSNKPYETVIYKRDDIILTECEDKPTQSTCGYAVVNGSAVRDSQGFCCTCIFSDYFTQDHNSRANLKCTLLNDQSSSAHCLGFDKVLYNVYAIQPGTILYQINATIKYLDPEFNFTRSIPLVVSPVSPTAVDAKKNMILISDPTNPRTKMSPIQSSLILDRRLFGDECDKIGVSYSKFQNQPNRCGAQFGTCLNNQIDDYFKEDTDKMSKGLKGNYILSNFGSQMFASLDSSSSQANRFIKIQIDQIHQTQISLELKADQLRVIMNTSPGKIIEAYVKTFEAMSNNGVLVASIKNTGVIVAEYDVQVKNCSQEINPIPAQRSSIAGGQYKTLQFDITTQSELKDTYYCYVDLLNGNAELLDSKLVYFNVSETVIKNPQGTGTRDGDNLNIGFELTCDDYCPDFFQLLCFVSQPKCTSRLIITIAVLILVVIIVIAFIKSPALRKMFCCCCGCIGGKKGGSSSKESKQLSKYLESQKEQEIQSLINSTQQQSQLNQQNQQNQQNINTDNNNNNNDNNNSLDNAIKNGIKLFLNLELSNDTFNDFGLLSESDNDKHFICFSGSIVKKNSSYTFTPNPMTQTLFQNQDNRKQFLNPPEPLRKELLSTNLTKSQAIKMVTANAPKPNYIWINKVKPSTINNNKHQQLK</sequence>
<keyword evidence="8 12" id="KW-0472">Membrane</keyword>
<keyword evidence="5 13" id="KW-0732">Signal</keyword>
<dbReference type="STRING" id="1054147.F4PR89"/>
<feature type="chain" id="PRO_5003319508" description="Generative cell specific-1/HAP2 domain-containing protein" evidence="13">
    <location>
        <begin position="23"/>
        <end position="749"/>
    </location>
</feature>
<keyword evidence="7" id="KW-0446">Lipid-binding</keyword>
<dbReference type="GO" id="GO:0007338">
    <property type="term" value="P:single fertilization"/>
    <property type="evidence" value="ECO:0007669"/>
    <property type="project" value="UniProtKB-KW"/>
</dbReference>
<dbReference type="OrthoDB" id="19060at2759"/>
<keyword evidence="16" id="KW-1185">Reference proteome</keyword>
<feature type="domain" description="Generative cell specific-1/HAP2" evidence="14">
    <location>
        <begin position="237"/>
        <end position="516"/>
    </location>
</feature>
<comment type="subcellular location">
    <subcellularLocation>
        <location evidence="1">Cell membrane</location>
        <topology evidence="1">Single-pass type I membrane protein</topology>
    </subcellularLocation>
</comment>
<feature type="region of interest" description="Disordered" evidence="11">
    <location>
        <begin position="590"/>
        <end position="623"/>
    </location>
</feature>
<dbReference type="Pfam" id="PF10699">
    <property type="entry name" value="HAP2-GCS1"/>
    <property type="match status" value="2"/>
</dbReference>
<reference evidence="16" key="1">
    <citation type="journal article" date="2011" name="Genome Res.">
        <title>Phylogeny-wide analysis of social amoeba genomes highlights ancient origins for complex intercellular communication.</title>
        <authorList>
            <person name="Heidel A.J."/>
            <person name="Lawal H.M."/>
            <person name="Felder M."/>
            <person name="Schilde C."/>
            <person name="Helps N.R."/>
            <person name="Tunggal B."/>
            <person name="Rivero F."/>
            <person name="John U."/>
            <person name="Schleicher M."/>
            <person name="Eichinger L."/>
            <person name="Platzer M."/>
            <person name="Noegel A.A."/>
            <person name="Schaap P."/>
            <person name="Gloeckner G."/>
        </authorList>
    </citation>
    <scope>NUCLEOTIDE SEQUENCE [LARGE SCALE GENOMIC DNA]</scope>
    <source>
        <strain evidence="16">SH3</strain>
    </source>
</reference>
<evidence type="ECO:0000256" key="12">
    <source>
        <dbReference type="SAM" id="Phobius"/>
    </source>
</evidence>
<gene>
    <name evidence="15" type="ORF">DFA_01170</name>
</gene>
<evidence type="ECO:0000256" key="10">
    <source>
        <dbReference type="ARBA" id="ARBA00023279"/>
    </source>
</evidence>
<dbReference type="GO" id="GO:0008289">
    <property type="term" value="F:lipid binding"/>
    <property type="evidence" value="ECO:0007669"/>
    <property type="project" value="UniProtKB-KW"/>
</dbReference>
<dbReference type="PANTHER" id="PTHR31764">
    <property type="entry name" value="PROTEIN HAPLESS 2"/>
    <property type="match status" value="1"/>
</dbReference>
<evidence type="ECO:0000259" key="14">
    <source>
        <dbReference type="Pfam" id="PF10699"/>
    </source>
</evidence>
<evidence type="ECO:0000256" key="11">
    <source>
        <dbReference type="SAM" id="MobiDB-lite"/>
    </source>
</evidence>
<keyword evidence="3" id="KW-1003">Cell membrane</keyword>
<proteinExistence type="inferred from homology"/>
<dbReference type="InterPro" id="IPR018928">
    <property type="entry name" value="HAP2/GCS1_dom"/>
</dbReference>
<keyword evidence="6 12" id="KW-1133">Transmembrane helix</keyword>
<evidence type="ECO:0000256" key="2">
    <source>
        <dbReference type="ARBA" id="ARBA00010929"/>
    </source>
</evidence>
<dbReference type="OMA" id="YRYPLFY"/>
<evidence type="ECO:0000256" key="9">
    <source>
        <dbReference type="ARBA" id="ARBA00023157"/>
    </source>
</evidence>
<evidence type="ECO:0000313" key="15">
    <source>
        <dbReference type="EMBL" id="EGG21289.1"/>
    </source>
</evidence>
<accession>F4PR89</accession>
<dbReference type="Proteomes" id="UP000007797">
    <property type="component" value="Unassembled WGS sequence"/>
</dbReference>
<evidence type="ECO:0000256" key="4">
    <source>
        <dbReference type="ARBA" id="ARBA00022692"/>
    </source>
</evidence>
<keyword evidence="10" id="KW-0278">Fertilization</keyword>
<dbReference type="GO" id="GO:0005886">
    <property type="term" value="C:plasma membrane"/>
    <property type="evidence" value="ECO:0007669"/>
    <property type="project" value="UniProtKB-SubCell"/>
</dbReference>
<evidence type="ECO:0000256" key="13">
    <source>
        <dbReference type="SAM" id="SignalP"/>
    </source>
</evidence>
<evidence type="ECO:0000313" key="16">
    <source>
        <dbReference type="Proteomes" id="UP000007797"/>
    </source>
</evidence>
<feature type="transmembrane region" description="Helical" evidence="12">
    <location>
        <begin position="524"/>
        <end position="542"/>
    </location>
</feature>
<protein>
    <recommendedName>
        <fullName evidence="14">Generative cell specific-1/HAP2 domain-containing protein</fullName>
    </recommendedName>
</protein>
<evidence type="ECO:0000256" key="5">
    <source>
        <dbReference type="ARBA" id="ARBA00022729"/>
    </source>
</evidence>
<dbReference type="AlphaFoldDB" id="F4PR89"/>
<feature type="domain" description="Generative cell specific-1/HAP2" evidence="14">
    <location>
        <begin position="45"/>
        <end position="225"/>
    </location>
</feature>
<dbReference type="InterPro" id="IPR040326">
    <property type="entry name" value="HAP2/GCS1"/>
</dbReference>
<dbReference type="GeneID" id="14873296"/>
<evidence type="ECO:0000256" key="6">
    <source>
        <dbReference type="ARBA" id="ARBA00022989"/>
    </source>
</evidence>
<dbReference type="EMBL" id="GL883010">
    <property type="protein sequence ID" value="EGG21289.1"/>
    <property type="molecule type" value="Genomic_DNA"/>
</dbReference>
<name>F4PR89_CACFS</name>
<evidence type="ECO:0000256" key="3">
    <source>
        <dbReference type="ARBA" id="ARBA00022475"/>
    </source>
</evidence>
<comment type="similarity">
    <text evidence="2">Belongs to the HAP2/GCS1 family.</text>
</comment>
<evidence type="ECO:0000256" key="1">
    <source>
        <dbReference type="ARBA" id="ARBA00004251"/>
    </source>
</evidence>
<evidence type="ECO:0000256" key="7">
    <source>
        <dbReference type="ARBA" id="ARBA00023121"/>
    </source>
</evidence>
<evidence type="ECO:0000256" key="8">
    <source>
        <dbReference type="ARBA" id="ARBA00023136"/>
    </source>
</evidence>
<keyword evidence="4 12" id="KW-0812">Transmembrane</keyword>
<feature type="signal peptide" evidence="13">
    <location>
        <begin position="1"/>
        <end position="22"/>
    </location>
</feature>